<feature type="transmembrane region" description="Helical" evidence="1">
    <location>
        <begin position="41"/>
        <end position="63"/>
    </location>
</feature>
<keyword evidence="1" id="KW-0472">Membrane</keyword>
<evidence type="ECO:0000313" key="3">
    <source>
        <dbReference type="Proteomes" id="UP000646844"/>
    </source>
</evidence>
<feature type="transmembrane region" description="Helical" evidence="1">
    <location>
        <begin position="115"/>
        <end position="139"/>
    </location>
</feature>
<protein>
    <submittedName>
        <fullName evidence="2">Uncharacterized protein</fullName>
    </submittedName>
</protein>
<feature type="transmembrane region" description="Helical" evidence="1">
    <location>
        <begin position="160"/>
        <end position="183"/>
    </location>
</feature>
<proteinExistence type="predicted"/>
<name>A0A832THM0_9CREN</name>
<keyword evidence="1" id="KW-1133">Transmembrane helix</keyword>
<dbReference type="GeneID" id="1457939"/>
<dbReference type="AlphaFoldDB" id="A0A832THM0"/>
<keyword evidence="1" id="KW-0812">Transmembrane</keyword>
<gene>
    <name evidence="2" type="ORF">HA332_07805</name>
</gene>
<dbReference type="Proteomes" id="UP000646844">
    <property type="component" value="Unassembled WGS sequence"/>
</dbReference>
<evidence type="ECO:0000313" key="2">
    <source>
        <dbReference type="EMBL" id="HII74266.1"/>
    </source>
</evidence>
<dbReference type="OMA" id="PIEMIVA"/>
<comment type="caution">
    <text evidence="2">The sequence shown here is derived from an EMBL/GenBank/DDBJ whole genome shotgun (WGS) entry which is preliminary data.</text>
</comment>
<dbReference type="EMBL" id="DUJO01000035">
    <property type="protein sequence ID" value="HII74266.1"/>
    <property type="molecule type" value="Genomic_DNA"/>
</dbReference>
<organism evidence="2 3">
    <name type="scientific">Sulfurisphaera tokodaii</name>
    <dbReference type="NCBI Taxonomy" id="111955"/>
    <lineage>
        <taxon>Archaea</taxon>
        <taxon>Thermoproteota</taxon>
        <taxon>Thermoprotei</taxon>
        <taxon>Sulfolobales</taxon>
        <taxon>Sulfolobaceae</taxon>
        <taxon>Sulfurisphaera</taxon>
    </lineage>
</organism>
<reference evidence="2" key="1">
    <citation type="journal article" date="2020" name="bioRxiv">
        <title>A rank-normalized archaeal taxonomy based on genome phylogeny resolves widespread incomplete and uneven classifications.</title>
        <authorList>
            <person name="Rinke C."/>
            <person name="Chuvochina M."/>
            <person name="Mussig A.J."/>
            <person name="Chaumeil P.-A."/>
            <person name="Waite D.W."/>
            <person name="Whitman W.B."/>
            <person name="Parks D.H."/>
            <person name="Hugenholtz P."/>
        </authorList>
    </citation>
    <scope>NUCLEOTIDE SEQUENCE</scope>
    <source>
        <strain evidence="2">UBA8838</strain>
    </source>
</reference>
<sequence>MLLPILIAILSLGIVEGINPHKGLLFSSYFYSFKKRLESYLLPLVITTFYYLLGIIVSLLVIIPHDTISKLVLLNLISTSIIMKVICSSSNFLHYSGSMKPALSNVIKWSLANSIIEMAPIEMIVANYLVNLGFIIFFLSNFVTREIAFYFCKNSIPRKLYLYNIQLMIEIPILILLLIGIILT</sequence>
<evidence type="ECO:0000256" key="1">
    <source>
        <dbReference type="SAM" id="Phobius"/>
    </source>
</evidence>
<dbReference type="RefSeq" id="WP_052846141.1">
    <property type="nucleotide sequence ID" value="NZ_BAABQO010000018.1"/>
</dbReference>
<feature type="transmembrane region" description="Helical" evidence="1">
    <location>
        <begin position="72"/>
        <end position="95"/>
    </location>
</feature>
<accession>A0A832THM0</accession>